<dbReference type="Proteomes" id="UP000251889">
    <property type="component" value="Unassembled WGS sequence"/>
</dbReference>
<protein>
    <submittedName>
        <fullName evidence="1">Uncharacterized protein</fullName>
    </submittedName>
</protein>
<organism evidence="1 2">
    <name type="scientific">Pseudochryseolinea flava</name>
    <dbReference type="NCBI Taxonomy" id="2059302"/>
    <lineage>
        <taxon>Bacteria</taxon>
        <taxon>Pseudomonadati</taxon>
        <taxon>Bacteroidota</taxon>
        <taxon>Cytophagia</taxon>
        <taxon>Cytophagales</taxon>
        <taxon>Fulvivirgaceae</taxon>
        <taxon>Pseudochryseolinea</taxon>
    </lineage>
</organism>
<comment type="caution">
    <text evidence="1">The sequence shown here is derived from an EMBL/GenBank/DDBJ whole genome shotgun (WGS) entry which is preliminary data.</text>
</comment>
<dbReference type="RefSeq" id="WP_112747101.1">
    <property type="nucleotide sequence ID" value="NZ_QMFY01000005.1"/>
</dbReference>
<dbReference type="EMBL" id="QMFY01000005">
    <property type="protein sequence ID" value="RAW00945.1"/>
    <property type="molecule type" value="Genomic_DNA"/>
</dbReference>
<dbReference type="AlphaFoldDB" id="A0A364Y247"/>
<proteinExistence type="predicted"/>
<accession>A0A364Y247</accession>
<reference evidence="1 2" key="1">
    <citation type="submission" date="2018-06" db="EMBL/GenBank/DDBJ databases">
        <title>Chryseolinea flavus sp. nov., a member of the phylum Bacteroidetes isolated from soil.</title>
        <authorList>
            <person name="Li Y."/>
            <person name="Wang J."/>
        </authorList>
    </citation>
    <scope>NUCLEOTIDE SEQUENCE [LARGE SCALE GENOMIC DNA]</scope>
    <source>
        <strain evidence="1 2">SDU1-6</strain>
    </source>
</reference>
<evidence type="ECO:0000313" key="2">
    <source>
        <dbReference type="Proteomes" id="UP000251889"/>
    </source>
</evidence>
<sequence>MSINQLELSQSDLKQWNNDDLIYLINTLRHKLERKEASFQRLKRDLEASRTYNGKLQDKVRYLQARIVDSYSEKKSHDVRSLTEISVL</sequence>
<name>A0A364Y247_9BACT</name>
<gene>
    <name evidence="1" type="ORF">DQQ10_11945</name>
</gene>
<keyword evidence="2" id="KW-1185">Reference proteome</keyword>
<evidence type="ECO:0000313" key="1">
    <source>
        <dbReference type="EMBL" id="RAW00945.1"/>
    </source>
</evidence>